<evidence type="ECO:0000256" key="1">
    <source>
        <dbReference type="ARBA" id="ARBA00004196"/>
    </source>
</evidence>
<sequence>MRRSNSGKLVIVSVLIVAVVSIAVYYFLNSNDSEITIQSPSHFDVPLDTGITTVQGASLGRLLFNDPLLSRHQKISCASCHQQTASYADYNKQFSTGDRGLLTKRNAPVLINLIWKSHYFADGRAQRLEQTILNAIKDTLELNSDMDLIVERIRQHPVYNKKLKNIFQIKEVEADHIINVMTQYLRTLNSWDSNYDRMRQGTYVFTEPEKQGQLLFEQQCTSCHIPPFFQDSTPILTTDGQKLLSPSLRNIKYSGPYMHDGRFKTLDSLLAQHPYEFPQETHRKKLSPEEHQSILIFLNTLTDEQFSNPNSY</sequence>
<keyword evidence="8" id="KW-1133">Transmembrane helix</keyword>
<dbReference type="GO" id="GO:0009055">
    <property type="term" value="F:electron transfer activity"/>
    <property type="evidence" value="ECO:0007669"/>
    <property type="project" value="InterPro"/>
</dbReference>
<reference evidence="10 11" key="1">
    <citation type="journal article" date="2013" name="Genome Announc.">
        <title>The Draft Genome Sequence of Sphingomonas paucimobilis Strain HER1398 (Proteobacteria), Host to the Giant PAU Phage, Indicates That It Is a Member of the Genus Sphingobacterium (Bacteroidetes).</title>
        <authorList>
            <person name="White R.A.III."/>
            <person name="Suttle C.A."/>
        </authorList>
    </citation>
    <scope>NUCLEOTIDE SEQUENCE [LARGE SCALE GENOMIC DNA]</scope>
    <source>
        <strain evidence="10 11">HER1398</strain>
    </source>
</reference>
<dbReference type="Pfam" id="PF03150">
    <property type="entry name" value="CCP_MauG"/>
    <property type="match status" value="1"/>
</dbReference>
<name>U2J7M2_9SPHI</name>
<evidence type="ECO:0000313" key="11">
    <source>
        <dbReference type="Proteomes" id="UP000016584"/>
    </source>
</evidence>
<gene>
    <name evidence="10" type="ORF">M472_19395</name>
</gene>
<dbReference type="InterPro" id="IPR004852">
    <property type="entry name" value="Di-haem_cyt_c_peroxidsae"/>
</dbReference>
<evidence type="ECO:0000256" key="2">
    <source>
        <dbReference type="ARBA" id="ARBA00022617"/>
    </source>
</evidence>
<dbReference type="STRING" id="1346330.M472_19395"/>
<evidence type="ECO:0000256" key="4">
    <source>
        <dbReference type="ARBA" id="ARBA00022729"/>
    </source>
</evidence>
<keyword evidence="5" id="KW-0560">Oxidoreductase</keyword>
<dbReference type="PROSITE" id="PS51007">
    <property type="entry name" value="CYTC"/>
    <property type="match status" value="1"/>
</dbReference>
<dbReference type="AlphaFoldDB" id="U2J7M2"/>
<dbReference type="InterPro" id="IPR036909">
    <property type="entry name" value="Cyt_c-like_dom_sf"/>
</dbReference>
<dbReference type="GO" id="GO:0004130">
    <property type="term" value="F:cytochrome-c peroxidase activity"/>
    <property type="evidence" value="ECO:0007669"/>
    <property type="project" value="TreeGrafter"/>
</dbReference>
<dbReference type="PANTHER" id="PTHR30600">
    <property type="entry name" value="CYTOCHROME C PEROXIDASE-RELATED"/>
    <property type="match status" value="1"/>
</dbReference>
<dbReference type="SUPFAM" id="SSF46626">
    <property type="entry name" value="Cytochrome c"/>
    <property type="match status" value="2"/>
</dbReference>
<comment type="subcellular location">
    <subcellularLocation>
        <location evidence="1">Cell envelope</location>
    </subcellularLocation>
</comment>
<dbReference type="Proteomes" id="UP000016584">
    <property type="component" value="Unassembled WGS sequence"/>
</dbReference>
<protein>
    <recommendedName>
        <fullName evidence="9">Cytochrome c domain-containing protein</fullName>
    </recommendedName>
</protein>
<evidence type="ECO:0000256" key="8">
    <source>
        <dbReference type="SAM" id="Phobius"/>
    </source>
</evidence>
<dbReference type="EMBL" id="ATDL01000004">
    <property type="protein sequence ID" value="ERJ60924.1"/>
    <property type="molecule type" value="Genomic_DNA"/>
</dbReference>
<keyword evidence="11" id="KW-1185">Reference proteome</keyword>
<evidence type="ECO:0000256" key="3">
    <source>
        <dbReference type="ARBA" id="ARBA00022723"/>
    </source>
</evidence>
<keyword evidence="3 7" id="KW-0479">Metal-binding</keyword>
<keyword evidence="2 7" id="KW-0349">Heme</keyword>
<keyword evidence="8" id="KW-0812">Transmembrane</keyword>
<dbReference type="GO" id="GO:0020037">
    <property type="term" value="F:heme binding"/>
    <property type="evidence" value="ECO:0007669"/>
    <property type="project" value="InterPro"/>
</dbReference>
<dbReference type="PANTHER" id="PTHR30600:SF10">
    <property type="entry name" value="BLL6722 PROTEIN"/>
    <property type="match status" value="1"/>
</dbReference>
<feature type="transmembrane region" description="Helical" evidence="8">
    <location>
        <begin position="9"/>
        <end position="28"/>
    </location>
</feature>
<dbReference type="PATRIC" id="fig|1346330.5.peg.840"/>
<dbReference type="GO" id="GO:0046872">
    <property type="term" value="F:metal ion binding"/>
    <property type="evidence" value="ECO:0007669"/>
    <property type="project" value="UniProtKB-KW"/>
</dbReference>
<organism evidence="10 11">
    <name type="scientific">Sphingobacterium paucimobilis HER1398</name>
    <dbReference type="NCBI Taxonomy" id="1346330"/>
    <lineage>
        <taxon>Bacteria</taxon>
        <taxon>Pseudomonadati</taxon>
        <taxon>Bacteroidota</taxon>
        <taxon>Sphingobacteriia</taxon>
        <taxon>Sphingobacteriales</taxon>
        <taxon>Sphingobacteriaceae</taxon>
        <taxon>Sphingobacterium</taxon>
    </lineage>
</organism>
<dbReference type="Gene3D" id="1.10.760.10">
    <property type="entry name" value="Cytochrome c-like domain"/>
    <property type="match status" value="3"/>
</dbReference>
<comment type="caution">
    <text evidence="10">The sequence shown here is derived from an EMBL/GenBank/DDBJ whole genome shotgun (WGS) entry which is preliminary data.</text>
</comment>
<keyword evidence="8" id="KW-0472">Membrane</keyword>
<evidence type="ECO:0000256" key="7">
    <source>
        <dbReference type="PROSITE-ProRule" id="PRU00433"/>
    </source>
</evidence>
<evidence type="ECO:0000256" key="6">
    <source>
        <dbReference type="ARBA" id="ARBA00023004"/>
    </source>
</evidence>
<dbReference type="InterPro" id="IPR009056">
    <property type="entry name" value="Cyt_c-like_dom"/>
</dbReference>
<dbReference type="OrthoDB" id="9805202at2"/>
<accession>U2J7M2</accession>
<evidence type="ECO:0000256" key="5">
    <source>
        <dbReference type="ARBA" id="ARBA00023002"/>
    </source>
</evidence>
<dbReference type="InterPro" id="IPR051395">
    <property type="entry name" value="Cytochrome_c_Peroxidase/MauG"/>
</dbReference>
<dbReference type="GO" id="GO:0030313">
    <property type="term" value="C:cell envelope"/>
    <property type="evidence" value="ECO:0007669"/>
    <property type="project" value="UniProtKB-SubCell"/>
</dbReference>
<dbReference type="eggNOG" id="COG1858">
    <property type="taxonomic scope" value="Bacteria"/>
</dbReference>
<keyword evidence="6 7" id="KW-0408">Iron</keyword>
<dbReference type="RefSeq" id="WP_021069021.1">
    <property type="nucleotide sequence ID" value="NZ_ATDL01000004.1"/>
</dbReference>
<evidence type="ECO:0000313" key="10">
    <source>
        <dbReference type="EMBL" id="ERJ60924.1"/>
    </source>
</evidence>
<feature type="domain" description="Cytochrome c" evidence="9">
    <location>
        <begin position="207"/>
        <end position="302"/>
    </location>
</feature>
<evidence type="ECO:0000259" key="9">
    <source>
        <dbReference type="PROSITE" id="PS51007"/>
    </source>
</evidence>
<keyword evidence="4" id="KW-0732">Signal</keyword>
<proteinExistence type="predicted"/>